<sequence>MATFVDYYAVLGIEPTATPGEIKKAYHQLALKHHPDKAAPGTKADPSKFISALAAYEVLANESQRKAYDIQYQNVKAAAANSTTLYHNSGTTRFNQQGTNGNPSGGFWSHPARDGEGANTPGAYPSDDDSSEPDDSSDEDTGFYEDGYTEIHYNPNHGRTYENDDFDDSDFYTEPFDASYNRHQFPHDFAEEAASPARGHGNESGPRGEHDRDDESTAPKISDPVEEACDIFAEIEESKYLGEKVKGRYHQNALDELRLQKARYKDIDTNLDHITGQLRRRASSMPANSFDLEVLDRALKKRMDAAHRMIRTAQLEINNAIFVMRFQQKPRSWKATDKTTRSVTDTIERNAGDLSQMKKELSGLEGIVVELEGWTDSDVRQLCGCLDSFMDGLRDWCEEIASRP</sequence>
<feature type="domain" description="J" evidence="3">
    <location>
        <begin position="6"/>
        <end position="72"/>
    </location>
</feature>
<dbReference type="InterPro" id="IPR018253">
    <property type="entry name" value="DnaJ_domain_CS"/>
</dbReference>
<feature type="compositionally biased region" description="Acidic residues" evidence="2">
    <location>
        <begin position="126"/>
        <end position="143"/>
    </location>
</feature>
<dbReference type="Proteomes" id="UP000094444">
    <property type="component" value="Unassembled WGS sequence"/>
</dbReference>
<dbReference type="PANTHER" id="PTHR44145:SF3">
    <property type="entry name" value="DNAJ HOMOLOG SUBFAMILY A MEMBER 3, MITOCHONDRIAL"/>
    <property type="match status" value="1"/>
</dbReference>
<feature type="region of interest" description="Disordered" evidence="2">
    <location>
        <begin position="192"/>
        <end position="224"/>
    </location>
</feature>
<protein>
    <submittedName>
        <fullName evidence="4">Mitochondrial protein import protein MAS5</fullName>
    </submittedName>
</protein>
<feature type="region of interest" description="Disordered" evidence="2">
    <location>
        <begin position="88"/>
        <end position="172"/>
    </location>
</feature>
<dbReference type="OrthoDB" id="10250354at2759"/>
<dbReference type="EMBL" id="MAVT02000862">
    <property type="protein sequence ID" value="POS73098.1"/>
    <property type="molecule type" value="Genomic_DNA"/>
</dbReference>
<dbReference type="SUPFAM" id="SSF46565">
    <property type="entry name" value="Chaperone J-domain"/>
    <property type="match status" value="1"/>
</dbReference>
<dbReference type="InterPro" id="IPR051938">
    <property type="entry name" value="Apopto_cytoskel_mod"/>
</dbReference>
<feature type="compositionally biased region" description="Polar residues" evidence="2">
    <location>
        <begin position="88"/>
        <end position="102"/>
    </location>
</feature>
<evidence type="ECO:0000256" key="2">
    <source>
        <dbReference type="SAM" id="MobiDB-lite"/>
    </source>
</evidence>
<dbReference type="PROSITE" id="PS50076">
    <property type="entry name" value="DNAJ_2"/>
    <property type="match status" value="1"/>
</dbReference>
<dbReference type="InterPro" id="IPR001623">
    <property type="entry name" value="DnaJ_domain"/>
</dbReference>
<comment type="caution">
    <text evidence="4">The sequence shown here is derived from an EMBL/GenBank/DDBJ whole genome shotgun (WGS) entry which is preliminary data.</text>
</comment>
<name>A0A2P5HS62_DIAHE</name>
<dbReference type="PRINTS" id="PR00625">
    <property type="entry name" value="JDOMAIN"/>
</dbReference>
<dbReference type="AlphaFoldDB" id="A0A2P5HS62"/>
<accession>A0A2P5HS62</accession>
<dbReference type="PROSITE" id="PS00636">
    <property type="entry name" value="DNAJ_1"/>
    <property type="match status" value="1"/>
</dbReference>
<evidence type="ECO:0000313" key="5">
    <source>
        <dbReference type="Proteomes" id="UP000094444"/>
    </source>
</evidence>
<dbReference type="SMART" id="SM00271">
    <property type="entry name" value="DnaJ"/>
    <property type="match status" value="1"/>
</dbReference>
<dbReference type="STRING" id="158607.A0A2P5HS62"/>
<gene>
    <name evidence="4" type="ORF">DHEL01_v208504</name>
</gene>
<dbReference type="Pfam" id="PF00226">
    <property type="entry name" value="DnaJ"/>
    <property type="match status" value="1"/>
</dbReference>
<dbReference type="InParanoid" id="A0A2P5HS62"/>
<evidence type="ECO:0000256" key="1">
    <source>
        <dbReference type="ARBA" id="ARBA00023186"/>
    </source>
</evidence>
<dbReference type="Gene3D" id="1.10.287.110">
    <property type="entry name" value="DnaJ domain"/>
    <property type="match status" value="1"/>
</dbReference>
<dbReference type="PANTHER" id="PTHR44145">
    <property type="entry name" value="DNAJ HOMOLOG SUBFAMILY A MEMBER 3, MITOCHONDRIAL"/>
    <property type="match status" value="1"/>
</dbReference>
<dbReference type="CDD" id="cd06257">
    <property type="entry name" value="DnaJ"/>
    <property type="match status" value="1"/>
</dbReference>
<feature type="compositionally biased region" description="Basic and acidic residues" evidence="2">
    <location>
        <begin position="206"/>
        <end position="217"/>
    </location>
</feature>
<evidence type="ECO:0000313" key="4">
    <source>
        <dbReference type="EMBL" id="POS73098.1"/>
    </source>
</evidence>
<dbReference type="InterPro" id="IPR036869">
    <property type="entry name" value="J_dom_sf"/>
</dbReference>
<reference evidence="4" key="1">
    <citation type="submission" date="2017-09" db="EMBL/GenBank/DDBJ databases">
        <title>Polyketide synthases of a Diaporthe helianthi virulent isolate.</title>
        <authorList>
            <person name="Baroncelli R."/>
        </authorList>
    </citation>
    <scope>NUCLEOTIDE SEQUENCE [LARGE SCALE GENOMIC DNA]</scope>
    <source>
        <strain evidence="4">7/96</strain>
    </source>
</reference>
<keyword evidence="1" id="KW-0143">Chaperone</keyword>
<keyword evidence="5" id="KW-1185">Reference proteome</keyword>
<organism evidence="4 5">
    <name type="scientific">Diaporthe helianthi</name>
    <dbReference type="NCBI Taxonomy" id="158607"/>
    <lineage>
        <taxon>Eukaryota</taxon>
        <taxon>Fungi</taxon>
        <taxon>Dikarya</taxon>
        <taxon>Ascomycota</taxon>
        <taxon>Pezizomycotina</taxon>
        <taxon>Sordariomycetes</taxon>
        <taxon>Sordariomycetidae</taxon>
        <taxon>Diaporthales</taxon>
        <taxon>Diaporthaceae</taxon>
        <taxon>Diaporthe</taxon>
    </lineage>
</organism>
<evidence type="ECO:0000259" key="3">
    <source>
        <dbReference type="PROSITE" id="PS50076"/>
    </source>
</evidence>
<proteinExistence type="predicted"/>